<reference evidence="1 2" key="1">
    <citation type="submission" date="2018-03" db="EMBL/GenBank/DDBJ databases">
        <title>Genomic Encyclopedia of Archaeal and Bacterial Type Strains, Phase II (KMG-II): from individual species to whole genera.</title>
        <authorList>
            <person name="Goeker M."/>
        </authorList>
    </citation>
    <scope>NUCLEOTIDE SEQUENCE [LARGE SCALE GENOMIC DNA]</scope>
    <source>
        <strain evidence="1 2">DSM 28057</strain>
    </source>
</reference>
<comment type="caution">
    <text evidence="1">The sequence shown here is derived from an EMBL/GenBank/DDBJ whole genome shotgun (WGS) entry which is preliminary data.</text>
</comment>
<evidence type="ECO:0000313" key="1">
    <source>
        <dbReference type="EMBL" id="PSL02637.1"/>
    </source>
</evidence>
<dbReference type="Proteomes" id="UP000240708">
    <property type="component" value="Unassembled WGS sequence"/>
</dbReference>
<dbReference type="AlphaFoldDB" id="A0A2P8DZL8"/>
<dbReference type="InterPro" id="IPR025345">
    <property type="entry name" value="DUF4249"/>
</dbReference>
<name>A0A2P8DZL8_9BACT</name>
<evidence type="ECO:0000313" key="2">
    <source>
        <dbReference type="Proteomes" id="UP000240708"/>
    </source>
</evidence>
<dbReference type="EMBL" id="PYGF01000009">
    <property type="protein sequence ID" value="PSL02637.1"/>
    <property type="molecule type" value="Genomic_DNA"/>
</dbReference>
<accession>A0A2P8DZL8</accession>
<keyword evidence="2" id="KW-1185">Reference proteome</keyword>
<dbReference type="PROSITE" id="PS51257">
    <property type="entry name" value="PROKAR_LIPOPROTEIN"/>
    <property type="match status" value="1"/>
</dbReference>
<proteinExistence type="predicted"/>
<dbReference type="Pfam" id="PF14054">
    <property type="entry name" value="DUF4249"/>
    <property type="match status" value="1"/>
</dbReference>
<organism evidence="1 2">
    <name type="scientific">Cecembia rubra</name>
    <dbReference type="NCBI Taxonomy" id="1485585"/>
    <lineage>
        <taxon>Bacteria</taxon>
        <taxon>Pseudomonadati</taxon>
        <taxon>Bacteroidota</taxon>
        <taxon>Cytophagia</taxon>
        <taxon>Cytophagales</taxon>
        <taxon>Cyclobacteriaceae</taxon>
        <taxon>Cecembia</taxon>
    </lineage>
</organism>
<protein>
    <submittedName>
        <fullName evidence="1">Uncharacterized protein DUF4249</fullName>
    </submittedName>
</protein>
<dbReference type="OrthoDB" id="1062680at2"/>
<sequence>MLKKIFHINMILVLLMMFSCRDPFEPDLSDIPVEVLVAEGYIEIQGESIIRLSKTVPVRSTQSSPVISGAKLSLLDSNNGRWEFVEKEEGVYSLNGNFSPSETYQLQIELIGGKVYKTENLQPIISPEIDELGFLRDQNGVEIFVSTKGDEQAQYFLWSYQEYWIFRPGVISRLIYNDGEVRFRDTDERIDLCWKNNLNPKIVLQNAARFEDNRILQRELVLIPNNSEKLTQRYSIEVMQMAISQEAFDFWEILRKNSDDIGGIFSPLPSLIRGNIYNVTDESEPVIGYISMGKSATKRIYIDISDVFPWPVFIPEYEFCGISFQDTIPPTKQALFEAFGKGDRMPARDLYASNGEIIGYFGAPTQCVDCTLRGSNVRPEFWED</sequence>
<gene>
    <name evidence="1" type="ORF">CLV48_109106</name>
</gene>